<proteinExistence type="predicted"/>
<dbReference type="GO" id="GO:0016491">
    <property type="term" value="F:oxidoreductase activity"/>
    <property type="evidence" value="ECO:0007669"/>
    <property type="project" value="InterPro"/>
</dbReference>
<evidence type="ECO:0000256" key="1">
    <source>
        <dbReference type="SAM" id="Phobius"/>
    </source>
</evidence>
<reference evidence="3" key="3">
    <citation type="submission" date="2018-01" db="EMBL/GenBank/DDBJ databases">
        <authorList>
            <person name="Gaut B.S."/>
            <person name="Morton B.R."/>
            <person name="Clegg M.T."/>
            <person name="Duvall M.R."/>
        </authorList>
    </citation>
    <scope>NUCLEOTIDE SEQUENCE</scope>
    <source>
        <strain evidence="3">ATCC BAA-2683</strain>
    </source>
</reference>
<keyword evidence="1" id="KW-0472">Membrane</keyword>
<evidence type="ECO:0008006" key="6">
    <source>
        <dbReference type="Google" id="ProtNLM"/>
    </source>
</evidence>
<sequence>MLREKLLDRQPVSEEYLQTLQILSEGSVRRHFDPHLDIEWDSAEMMVDPDDPRWVLDPQRDSLGATSWYQSLPLQRRIELGRWSIANTVKVGAAFETMLIRAMMQYLAKLPNNSPEFRYCLHEITEECNHIQMFQEAVNRIGADVPGMRPWFRRLSPLIGLIGGMLPVAMFFGILGGEEPIDHHQKQVLRSDADLPPVVLRTMEIHVAEEARHISFAMEYVRQYYPRLSRWRRGFYSILAPLWLRYVVTQIMAPHPNMVKQFDIPRQVVREAFWNGATGRRLLAGYLRDTRTLAGELGMLNPIAAMLWKKLGVYGDFSRYRGEPDRSHYVA</sequence>
<keyword evidence="1" id="KW-0812">Transmembrane</keyword>
<dbReference type="Pfam" id="PF11583">
    <property type="entry name" value="AurF"/>
    <property type="match status" value="1"/>
</dbReference>
<dbReference type="InterPro" id="IPR012348">
    <property type="entry name" value="RNR-like"/>
</dbReference>
<keyword evidence="4" id="KW-1185">Reference proteome</keyword>
<dbReference type="Proteomes" id="UP000179734">
    <property type="component" value="Unassembled WGS sequence"/>
</dbReference>
<name>A0A1S1NF64_9MYCO</name>
<evidence type="ECO:0000313" key="5">
    <source>
        <dbReference type="Proteomes" id="UP000238296"/>
    </source>
</evidence>
<organism evidence="2 4">
    <name type="scientific">Mycobacterium talmoniae</name>
    <dbReference type="NCBI Taxonomy" id="1858794"/>
    <lineage>
        <taxon>Bacteria</taxon>
        <taxon>Bacillati</taxon>
        <taxon>Actinomycetota</taxon>
        <taxon>Actinomycetes</taxon>
        <taxon>Mycobacteriales</taxon>
        <taxon>Mycobacteriaceae</taxon>
        <taxon>Mycobacterium</taxon>
    </lineage>
</organism>
<dbReference type="AlphaFoldDB" id="A0A1S1NF64"/>
<evidence type="ECO:0000313" key="4">
    <source>
        <dbReference type="Proteomes" id="UP000179734"/>
    </source>
</evidence>
<reference evidence="2 4" key="1">
    <citation type="submission" date="2016-10" db="EMBL/GenBank/DDBJ databases">
        <title>Genome sequence of Mycobacterium talmonii.</title>
        <authorList>
            <person name="Greninger A.L."/>
            <person name="Elliott B."/>
            <person name="Vasireddy S."/>
            <person name="Vasireddy R."/>
        </authorList>
    </citation>
    <scope>NUCLEOTIDE SEQUENCE [LARGE SCALE GENOMIC DNA]</scope>
    <source>
        <strain evidence="2">MO-5499</strain>
        <strain evidence="4">NE-TNMC-100812</strain>
    </source>
</reference>
<comment type="caution">
    <text evidence="2">The sequence shown here is derived from an EMBL/GenBank/DDBJ whole genome shotgun (WGS) entry which is preliminary data.</text>
</comment>
<dbReference type="Gene3D" id="1.10.620.20">
    <property type="entry name" value="Ribonucleotide Reductase, subunit A"/>
    <property type="match status" value="1"/>
</dbReference>
<evidence type="ECO:0000313" key="2">
    <source>
        <dbReference type="EMBL" id="OHV01444.1"/>
    </source>
</evidence>
<dbReference type="EMBL" id="MLQM01000099">
    <property type="protein sequence ID" value="OHV01444.1"/>
    <property type="molecule type" value="Genomic_DNA"/>
</dbReference>
<accession>A0A1S1NF64</accession>
<feature type="transmembrane region" description="Helical" evidence="1">
    <location>
        <begin position="158"/>
        <end position="177"/>
    </location>
</feature>
<keyword evidence="1" id="KW-1133">Transmembrane helix</keyword>
<evidence type="ECO:0000313" key="3">
    <source>
        <dbReference type="EMBL" id="PQM48303.1"/>
    </source>
</evidence>
<dbReference type="InterPro" id="IPR025859">
    <property type="entry name" value="AurF/CmlI"/>
</dbReference>
<protein>
    <recommendedName>
        <fullName evidence="6">Diiron oxygenase</fullName>
    </recommendedName>
</protein>
<dbReference type="EMBL" id="PPEA01000213">
    <property type="protein sequence ID" value="PQM48303.1"/>
    <property type="molecule type" value="Genomic_DNA"/>
</dbReference>
<gene>
    <name evidence="2" type="ORF">BKN37_17060</name>
    <name evidence="3" type="ORF">C1Y40_01475</name>
</gene>
<reference evidence="3 5" key="2">
    <citation type="journal article" date="2017" name="Int. J. Syst. Evol. Microbiol.">
        <title>Mycobacterium talmoniae sp. nov., a slowly growing mycobacterium isolated from human respiratory samples.</title>
        <authorList>
            <person name="Davidson R.M."/>
            <person name="DeGroote M.A."/>
            <person name="Marola J.L."/>
            <person name="Buss S."/>
            <person name="Jones V."/>
            <person name="McNeil M.R."/>
            <person name="Freifeld A.G."/>
            <person name="Elaine Epperson L."/>
            <person name="Hasan N.A."/>
            <person name="Jackson M."/>
            <person name="Iwen P.C."/>
            <person name="Salfinger M."/>
            <person name="Strong M."/>
        </authorList>
    </citation>
    <scope>NUCLEOTIDE SEQUENCE [LARGE SCALE GENOMIC DNA]</scope>
    <source>
        <strain evidence="3 5">ATCC BAA-2683</strain>
    </source>
</reference>
<dbReference type="Proteomes" id="UP000238296">
    <property type="component" value="Unassembled WGS sequence"/>
</dbReference>